<protein>
    <submittedName>
        <fullName evidence="1">Uncharacterized protein</fullName>
    </submittedName>
</protein>
<name>A0ABS8ECP8_9ACTN</name>
<reference evidence="1 2" key="1">
    <citation type="submission" date="2021-08" db="EMBL/GenBank/DDBJ databases">
        <title>Genomic Architecture of Streptomyces flavotricini NGL1 and Streptomyces erythrochromogenes HMS4 With Differential Plant Beneficial attributes and laccase production capabilities.</title>
        <authorList>
            <person name="Salwan R."/>
            <person name="Kaur R."/>
            <person name="Sharma V."/>
        </authorList>
    </citation>
    <scope>NUCLEOTIDE SEQUENCE [LARGE SCALE GENOMIC DNA]</scope>
    <source>
        <strain evidence="1 2">NGL1</strain>
    </source>
</reference>
<gene>
    <name evidence="1" type="ORF">K7B10_25180</name>
</gene>
<dbReference type="Proteomes" id="UP001520654">
    <property type="component" value="Unassembled WGS sequence"/>
</dbReference>
<dbReference type="RefSeq" id="WP_229339410.1">
    <property type="nucleotide sequence ID" value="NZ_JAINUL010000001.1"/>
</dbReference>
<organism evidence="1 2">
    <name type="scientific">Streptomyces flavotricini</name>
    <dbReference type="NCBI Taxonomy" id="66888"/>
    <lineage>
        <taxon>Bacteria</taxon>
        <taxon>Bacillati</taxon>
        <taxon>Actinomycetota</taxon>
        <taxon>Actinomycetes</taxon>
        <taxon>Kitasatosporales</taxon>
        <taxon>Streptomycetaceae</taxon>
        <taxon>Streptomyces</taxon>
    </lineage>
</organism>
<comment type="caution">
    <text evidence="1">The sequence shown here is derived from an EMBL/GenBank/DDBJ whole genome shotgun (WGS) entry which is preliminary data.</text>
</comment>
<accession>A0ABS8ECP8</accession>
<proteinExistence type="predicted"/>
<evidence type="ECO:0000313" key="1">
    <source>
        <dbReference type="EMBL" id="MCC0098009.1"/>
    </source>
</evidence>
<evidence type="ECO:0000313" key="2">
    <source>
        <dbReference type="Proteomes" id="UP001520654"/>
    </source>
</evidence>
<sequence>MKSVFPYQILSRDVRLTVDGLRIDNVPAPLDAYVSDAQQVVALQALTESNENWREVRLMVSVTADAEELANGPWHDIVCVAVVTNRRANVYTVFPLSSDGTGRWTGDVELPRGEHVGRSELTVRVVASVDGVPGRLIGAAPDPWYIAFQAKQPVADRVIPMRWVEFSKQEGFEQYVDDPWLLDFDAGDPFLHLNSEFDGLREALQRSGSAEQRLFGEVLGSQIATEVWASLFGSALYATELDAGQVVWPEGWLGDVLRELLPDMYPDVEVEEKLAELVAERVAGGSGADLQRRLHHAAGRRALRTRKLSAGLRDLRKLSTKKEIR</sequence>
<keyword evidence="2" id="KW-1185">Reference proteome</keyword>
<dbReference type="EMBL" id="JAINUL010000001">
    <property type="protein sequence ID" value="MCC0098009.1"/>
    <property type="molecule type" value="Genomic_DNA"/>
</dbReference>